<feature type="non-terminal residue" evidence="3">
    <location>
        <position position="1"/>
    </location>
</feature>
<dbReference type="SUPFAM" id="SSF51197">
    <property type="entry name" value="Clavaminate synthase-like"/>
    <property type="match status" value="1"/>
</dbReference>
<name>A0A381R6S8_9ZZZZ</name>
<accession>A0A381R6S8</accession>
<evidence type="ECO:0000256" key="1">
    <source>
        <dbReference type="SAM" id="MobiDB-lite"/>
    </source>
</evidence>
<proteinExistence type="predicted"/>
<dbReference type="PROSITE" id="PS51471">
    <property type="entry name" value="FE2OG_OXY"/>
    <property type="match status" value="1"/>
</dbReference>
<dbReference type="Pfam" id="PF23169">
    <property type="entry name" value="HalD"/>
    <property type="match status" value="1"/>
</dbReference>
<evidence type="ECO:0000259" key="2">
    <source>
        <dbReference type="PROSITE" id="PS51471"/>
    </source>
</evidence>
<dbReference type="EMBL" id="UINC01001683">
    <property type="protein sequence ID" value="SUZ86479.1"/>
    <property type="molecule type" value="Genomic_DNA"/>
</dbReference>
<gene>
    <name evidence="3" type="ORF">METZ01_LOCUS39333</name>
</gene>
<feature type="region of interest" description="Disordered" evidence="1">
    <location>
        <begin position="1"/>
        <end position="21"/>
    </location>
</feature>
<feature type="domain" description="Fe2OG dioxygenase" evidence="2">
    <location>
        <begin position="70"/>
        <end position="179"/>
    </location>
</feature>
<dbReference type="InterPro" id="IPR056470">
    <property type="entry name" value="BesD/HalB-like"/>
</dbReference>
<protein>
    <recommendedName>
        <fullName evidence="2">Fe2OG dioxygenase domain-containing protein</fullName>
    </recommendedName>
</protein>
<evidence type="ECO:0000313" key="3">
    <source>
        <dbReference type="EMBL" id="SUZ86479.1"/>
    </source>
</evidence>
<reference evidence="3" key="1">
    <citation type="submission" date="2018-05" db="EMBL/GenBank/DDBJ databases">
        <authorList>
            <person name="Lanie J.A."/>
            <person name="Ng W.-L."/>
            <person name="Kazmierczak K.M."/>
            <person name="Andrzejewski T.M."/>
            <person name="Davidsen T.M."/>
            <person name="Wayne K.J."/>
            <person name="Tettelin H."/>
            <person name="Glass J.I."/>
            <person name="Rusch D."/>
            <person name="Podicherti R."/>
            <person name="Tsui H.-C.T."/>
            <person name="Winkler M.E."/>
        </authorList>
    </citation>
    <scope>NUCLEOTIDE SEQUENCE</scope>
</reference>
<dbReference type="AlphaFoldDB" id="A0A381R6S8"/>
<dbReference type="InterPro" id="IPR005123">
    <property type="entry name" value="Oxoglu/Fe-dep_dioxygenase_dom"/>
</dbReference>
<dbReference type="Gene3D" id="2.60.120.620">
    <property type="entry name" value="q2cbj1_9rhob like domain"/>
    <property type="match status" value="1"/>
</dbReference>
<sequence>VQEHNVYVTPQDENYSADHPRNRKLTSSKGCITDDQIPDESLLRTLYDSVEFRDFLCTVLGEDALYEYADPLSSINTHYASEGQELAWHFDNSSFAITLLLQQSAMGGDFQYVRDLRYTTSGDLDFEAVRQVLDDEREPQDLRMDPGTLVLFRGRESIHRVTPVKGQQTRILAVLAYNSQPGIELSESSRMTFYGRLGNEQ</sequence>
<organism evidence="3">
    <name type="scientific">marine metagenome</name>
    <dbReference type="NCBI Taxonomy" id="408172"/>
    <lineage>
        <taxon>unclassified sequences</taxon>
        <taxon>metagenomes</taxon>
        <taxon>ecological metagenomes</taxon>
    </lineage>
</organism>